<dbReference type="EMBL" id="JAAGLU010000168">
    <property type="protein sequence ID" value="NEC92746.1"/>
    <property type="molecule type" value="Genomic_DNA"/>
</dbReference>
<comment type="caution">
    <text evidence="1">The sequence shown here is derived from an EMBL/GenBank/DDBJ whole genome shotgun (WGS) entry which is preliminary data.</text>
</comment>
<name>A0A6B3C8G4_9ACTN</name>
<evidence type="ECO:0000313" key="1">
    <source>
        <dbReference type="EMBL" id="NEC92746.1"/>
    </source>
</evidence>
<gene>
    <name evidence="1" type="ORF">G3I71_45025</name>
</gene>
<dbReference type="AlphaFoldDB" id="A0A6B3C8G4"/>
<sequence>SAGVDVLNGDAYAAACFAALYEITREPALLAEVAEVADHLATHLGAHGEDEWVYSVDGKAAVVGGFSVAYQATVVGLGSWWAGGVPDEVEWRAALARAARRAAGSLERGDRDDEWATWVPDWSVVPEICWLAAVEGVPAPSVAAVVEEALSDAGRTPVPGREGRTALKTPVRVAANCAASLVLLRTRPDLRLEPLTGVVDAERYLSRHADDASRPGTTRWAYTLVEDGAVEVELPNRVRVRLDRDAGAWAHGGRAQAQST</sequence>
<organism evidence="1">
    <name type="scientific">Streptomyces sp. SID12501</name>
    <dbReference type="NCBI Taxonomy" id="2706042"/>
    <lineage>
        <taxon>Bacteria</taxon>
        <taxon>Bacillati</taxon>
        <taxon>Actinomycetota</taxon>
        <taxon>Actinomycetes</taxon>
        <taxon>Kitasatosporales</taxon>
        <taxon>Streptomycetaceae</taxon>
        <taxon>Streptomyces</taxon>
    </lineage>
</organism>
<protein>
    <submittedName>
        <fullName evidence="1">Uncharacterized protein</fullName>
    </submittedName>
</protein>
<dbReference type="RefSeq" id="WP_164324688.1">
    <property type="nucleotide sequence ID" value="NZ_JAAGLU010000168.1"/>
</dbReference>
<reference evidence="1" key="1">
    <citation type="submission" date="2020-01" db="EMBL/GenBank/DDBJ databases">
        <title>Insect and environment-associated Actinomycetes.</title>
        <authorList>
            <person name="Currrie C."/>
            <person name="Chevrette M."/>
            <person name="Carlson C."/>
            <person name="Stubbendieck R."/>
            <person name="Wendt-Pienkowski E."/>
        </authorList>
    </citation>
    <scope>NUCLEOTIDE SEQUENCE</scope>
    <source>
        <strain evidence="1">SID12501</strain>
    </source>
</reference>
<proteinExistence type="predicted"/>
<accession>A0A6B3C8G4</accession>
<feature type="non-terminal residue" evidence="1">
    <location>
        <position position="260"/>
    </location>
</feature>
<feature type="non-terminal residue" evidence="1">
    <location>
        <position position="1"/>
    </location>
</feature>